<protein>
    <submittedName>
        <fullName evidence="1">Uncharacterized protein</fullName>
    </submittedName>
</protein>
<evidence type="ECO:0000313" key="2">
    <source>
        <dbReference type="Proteomes" id="UP000317494"/>
    </source>
</evidence>
<dbReference type="Proteomes" id="UP000317494">
    <property type="component" value="Unassembled WGS sequence"/>
</dbReference>
<dbReference type="AlphaFoldDB" id="A0A507DGZ2"/>
<dbReference type="VEuPathDB" id="FungiDB:SeMB42_g02118"/>
<name>A0A507DGZ2_9FUNG</name>
<gene>
    <name evidence="1" type="ORF">SeMB42_g02118</name>
</gene>
<organism evidence="1 2">
    <name type="scientific">Synchytrium endobioticum</name>
    <dbReference type="NCBI Taxonomy" id="286115"/>
    <lineage>
        <taxon>Eukaryota</taxon>
        <taxon>Fungi</taxon>
        <taxon>Fungi incertae sedis</taxon>
        <taxon>Chytridiomycota</taxon>
        <taxon>Chytridiomycota incertae sedis</taxon>
        <taxon>Chytridiomycetes</taxon>
        <taxon>Synchytriales</taxon>
        <taxon>Synchytriaceae</taxon>
        <taxon>Synchytrium</taxon>
    </lineage>
</organism>
<reference evidence="1 2" key="1">
    <citation type="journal article" date="2019" name="Sci. Rep.">
        <title>Comparative genomics of chytrid fungi reveal insights into the obligate biotrophic and pathogenic lifestyle of Synchytrium endobioticum.</title>
        <authorList>
            <person name="van de Vossenberg B.T.L.H."/>
            <person name="Warris S."/>
            <person name="Nguyen H.D.T."/>
            <person name="van Gent-Pelzer M.P.E."/>
            <person name="Joly D.L."/>
            <person name="van de Geest H.C."/>
            <person name="Bonants P.J.M."/>
            <person name="Smith D.S."/>
            <person name="Levesque C.A."/>
            <person name="van der Lee T.A.J."/>
        </authorList>
    </citation>
    <scope>NUCLEOTIDE SEQUENCE [LARGE SCALE GENOMIC DNA]</scope>
    <source>
        <strain evidence="1 2">MB42</strain>
    </source>
</reference>
<sequence>MLVNIIGCENTVAISGAESENSPVIESKLYIDTTSKSPPTDLMAEDGTNLPNIFHNKFLRSTHERAWVIALDPGATCITGAVAFDLNDPNKRRNLAVTTKCLAESERRYREWLEADKPSPQLNGIVKEQRTRVSGGMLIKQNVAS</sequence>
<proteinExistence type="predicted"/>
<keyword evidence="2" id="KW-1185">Reference proteome</keyword>
<accession>A0A507DGZ2</accession>
<dbReference type="EMBL" id="QEAN01000062">
    <property type="protein sequence ID" value="TPX50806.1"/>
    <property type="molecule type" value="Genomic_DNA"/>
</dbReference>
<evidence type="ECO:0000313" key="1">
    <source>
        <dbReference type="EMBL" id="TPX50806.1"/>
    </source>
</evidence>
<comment type="caution">
    <text evidence="1">The sequence shown here is derived from an EMBL/GenBank/DDBJ whole genome shotgun (WGS) entry which is preliminary data.</text>
</comment>